<dbReference type="OMA" id="FKSRVCN"/>
<dbReference type="InterPro" id="IPR035967">
    <property type="entry name" value="SWAP/Surp_sf"/>
</dbReference>
<name>A0A9Q0RNV0_BLOTA</name>
<dbReference type="Pfam" id="PF08312">
    <property type="entry name" value="cwf21"/>
    <property type="match status" value="1"/>
</dbReference>
<dbReference type="EMBL" id="JAPWDV010000002">
    <property type="protein sequence ID" value="KAJ6220900.1"/>
    <property type="molecule type" value="Genomic_DNA"/>
</dbReference>
<feature type="region of interest" description="Disordered" evidence="3">
    <location>
        <begin position="799"/>
        <end position="841"/>
    </location>
</feature>
<feature type="compositionally biased region" description="Polar residues" evidence="3">
    <location>
        <begin position="110"/>
        <end position="120"/>
    </location>
</feature>
<evidence type="ECO:0000256" key="2">
    <source>
        <dbReference type="PROSITE-ProRule" id="PRU00176"/>
    </source>
</evidence>
<dbReference type="InterPro" id="IPR006569">
    <property type="entry name" value="CID_dom"/>
</dbReference>
<dbReference type="CDD" id="cd12223">
    <property type="entry name" value="RRM_SR140"/>
    <property type="match status" value="1"/>
</dbReference>
<dbReference type="InterPro" id="IPR013170">
    <property type="entry name" value="mRNA_splic_Cwf21_dom"/>
</dbReference>
<dbReference type="GO" id="GO:0006396">
    <property type="term" value="P:RNA processing"/>
    <property type="evidence" value="ECO:0007669"/>
    <property type="project" value="InterPro"/>
</dbReference>
<dbReference type="Gene3D" id="3.30.70.330">
    <property type="match status" value="1"/>
</dbReference>
<feature type="domain" description="RRM" evidence="4">
    <location>
        <begin position="196"/>
        <end position="277"/>
    </location>
</feature>
<dbReference type="SUPFAM" id="SSF48464">
    <property type="entry name" value="ENTH/VHS domain"/>
    <property type="match status" value="1"/>
</dbReference>
<gene>
    <name evidence="7" type="ORF">RDWZM_006712</name>
</gene>
<keyword evidence="8" id="KW-1185">Reference proteome</keyword>
<dbReference type="Pfam" id="PF00076">
    <property type="entry name" value="RRM_1"/>
    <property type="match status" value="1"/>
</dbReference>
<keyword evidence="1 2" id="KW-0694">RNA-binding</keyword>
<dbReference type="GO" id="GO:0005634">
    <property type="term" value="C:nucleus"/>
    <property type="evidence" value="ECO:0007669"/>
    <property type="project" value="TreeGrafter"/>
</dbReference>
<dbReference type="Gene3D" id="1.10.10.790">
    <property type="entry name" value="Surp module"/>
    <property type="match status" value="1"/>
</dbReference>
<dbReference type="SUPFAM" id="SSF54928">
    <property type="entry name" value="RNA-binding domain, RBD"/>
    <property type="match status" value="1"/>
</dbReference>
<evidence type="ECO:0000259" key="6">
    <source>
        <dbReference type="PROSITE" id="PS51391"/>
    </source>
</evidence>
<protein>
    <recommendedName>
        <fullName evidence="9">U2 snRNP-associated SURP motif-containing protein</fullName>
    </recommendedName>
</protein>
<evidence type="ECO:0000313" key="7">
    <source>
        <dbReference type="EMBL" id="KAJ6220900.1"/>
    </source>
</evidence>
<dbReference type="CDD" id="cd21370">
    <property type="entry name" value="cwf21_SR140"/>
    <property type="match status" value="1"/>
</dbReference>
<dbReference type="InterPro" id="IPR000504">
    <property type="entry name" value="RRM_dom"/>
</dbReference>
<feature type="region of interest" description="Disordered" evidence="3">
    <location>
        <begin position="448"/>
        <end position="480"/>
    </location>
</feature>
<dbReference type="Pfam" id="PF04818">
    <property type="entry name" value="CID"/>
    <property type="match status" value="1"/>
</dbReference>
<comment type="caution">
    <text evidence="7">The sequence shown here is derived from an EMBL/GenBank/DDBJ whole genome shotgun (WGS) entry which is preliminary data.</text>
</comment>
<feature type="compositionally biased region" description="Basic and acidic residues" evidence="3">
    <location>
        <begin position="82"/>
        <end position="92"/>
    </location>
</feature>
<dbReference type="InterPro" id="IPR035009">
    <property type="entry name" value="SR140_RRM"/>
</dbReference>
<dbReference type="PANTHER" id="PTHR23140:SF0">
    <property type="entry name" value="U2 SNRNP-ASSOCIATED SURP MOTIF-CONTAINING PROTEIN"/>
    <property type="match status" value="1"/>
</dbReference>
<dbReference type="SMART" id="SM00360">
    <property type="entry name" value="RRM"/>
    <property type="match status" value="1"/>
</dbReference>
<dbReference type="SMART" id="SM00582">
    <property type="entry name" value="RPR"/>
    <property type="match status" value="1"/>
</dbReference>
<evidence type="ECO:0008006" key="9">
    <source>
        <dbReference type="Google" id="ProtNLM"/>
    </source>
</evidence>
<feature type="compositionally biased region" description="Basic and acidic residues" evidence="3">
    <location>
        <begin position="122"/>
        <end position="135"/>
    </location>
</feature>
<dbReference type="Pfam" id="PF01805">
    <property type="entry name" value="Surp"/>
    <property type="match status" value="1"/>
</dbReference>
<feature type="domain" description="SURP motif" evidence="5">
    <location>
        <begin position="359"/>
        <end position="402"/>
    </location>
</feature>
<evidence type="ECO:0000259" key="5">
    <source>
        <dbReference type="PROSITE" id="PS50128"/>
    </source>
</evidence>
<evidence type="ECO:0000313" key="8">
    <source>
        <dbReference type="Proteomes" id="UP001142055"/>
    </source>
</evidence>
<dbReference type="Gene3D" id="1.25.40.90">
    <property type="match status" value="1"/>
</dbReference>
<reference evidence="7" key="1">
    <citation type="submission" date="2022-12" db="EMBL/GenBank/DDBJ databases">
        <title>Genome assemblies of Blomia tropicalis.</title>
        <authorList>
            <person name="Cui Y."/>
        </authorList>
    </citation>
    <scope>NUCLEOTIDE SEQUENCE</scope>
    <source>
        <tissue evidence="7">Adult mites</tissue>
    </source>
</reference>
<dbReference type="InterPro" id="IPR051485">
    <property type="entry name" value="SR-CTD_assoc_factor"/>
</dbReference>
<evidence type="ECO:0000256" key="3">
    <source>
        <dbReference type="SAM" id="MobiDB-lite"/>
    </source>
</evidence>
<dbReference type="PROSITE" id="PS51391">
    <property type="entry name" value="CID"/>
    <property type="match status" value="1"/>
</dbReference>
<dbReference type="SUPFAM" id="SSF109905">
    <property type="entry name" value="Surp module (SWAP domain)"/>
    <property type="match status" value="1"/>
</dbReference>
<dbReference type="GO" id="GO:0003723">
    <property type="term" value="F:RNA binding"/>
    <property type="evidence" value="ECO:0007669"/>
    <property type="project" value="UniProtKB-UniRule"/>
</dbReference>
<feature type="region of interest" description="Disordered" evidence="3">
    <location>
        <begin position="147"/>
        <end position="198"/>
    </location>
</feature>
<dbReference type="FunFam" id="3.30.70.330:FF:000177">
    <property type="entry name" value="U2 snRNP-associated SURP motif-containing protein-like isoform X2"/>
    <property type="match status" value="1"/>
</dbReference>
<feature type="compositionally biased region" description="Low complexity" evidence="3">
    <location>
        <begin position="815"/>
        <end position="832"/>
    </location>
</feature>
<dbReference type="PANTHER" id="PTHR23140">
    <property type="entry name" value="RNA PROCESSING PROTEIN LD23810P"/>
    <property type="match status" value="1"/>
</dbReference>
<dbReference type="PROSITE" id="PS50128">
    <property type="entry name" value="SURP"/>
    <property type="match status" value="1"/>
</dbReference>
<organism evidence="7 8">
    <name type="scientific">Blomia tropicalis</name>
    <name type="common">Mite</name>
    <dbReference type="NCBI Taxonomy" id="40697"/>
    <lineage>
        <taxon>Eukaryota</taxon>
        <taxon>Metazoa</taxon>
        <taxon>Ecdysozoa</taxon>
        <taxon>Arthropoda</taxon>
        <taxon>Chelicerata</taxon>
        <taxon>Arachnida</taxon>
        <taxon>Acari</taxon>
        <taxon>Acariformes</taxon>
        <taxon>Sarcoptiformes</taxon>
        <taxon>Astigmata</taxon>
        <taxon>Glycyphagoidea</taxon>
        <taxon>Echimyopodidae</taxon>
        <taxon>Blomia</taxon>
    </lineage>
</organism>
<dbReference type="PROSITE" id="PS50102">
    <property type="entry name" value="RRM"/>
    <property type="match status" value="1"/>
</dbReference>
<dbReference type="InterPro" id="IPR008942">
    <property type="entry name" value="ENTH_VHS"/>
</dbReference>
<dbReference type="InterPro" id="IPR000061">
    <property type="entry name" value="Surp"/>
</dbReference>
<feature type="compositionally biased region" description="Basic residues" evidence="3">
    <location>
        <begin position="93"/>
        <end position="109"/>
    </location>
</feature>
<feature type="region of interest" description="Disordered" evidence="3">
    <location>
        <begin position="63"/>
        <end position="135"/>
    </location>
</feature>
<dbReference type="Proteomes" id="UP001142055">
    <property type="component" value="Chromosome 2"/>
</dbReference>
<dbReference type="SMART" id="SM00648">
    <property type="entry name" value="SWAP"/>
    <property type="match status" value="1"/>
</dbReference>
<feature type="region of interest" description="Disordered" evidence="3">
    <location>
        <begin position="1"/>
        <end position="31"/>
    </location>
</feature>
<dbReference type="InterPro" id="IPR047488">
    <property type="entry name" value="SR140_cwf21"/>
</dbReference>
<dbReference type="SMART" id="SM01115">
    <property type="entry name" value="cwf21"/>
    <property type="match status" value="1"/>
</dbReference>
<sequence>MSQVGKIKTFPFGTPPSLTKNKKDLEKQKKLAEEEAAAEAYEEFVATFDTPSKQTAKLFVRGNVINPGSGEDVGAQQSGKLYKPDKLQELERHHHKSSKRDHHQQRSHNVKSASKLSNINEKPPKKKGDEKRKSNLEIFKEELKMMQEEREERNRYRSQGSSKHDQPKPYKSSSFNEDDDSQPRTGSHDTGDPNTTNIYLGNLNPKLTEQQLCETFGKYGPLASVKIMWPRSDEERTRNRNCGFVAFMSRKDGERAMKAINGRNVMNYEMRLGWGKAVPIPPNPIYIPPALRELTLPPPPSGLPFNAQIINDEDRKLLSEKYDNDPQRLFREDRELFDQLLSRTVVRVVSPTERPLLATIHRVIEFVVREGSMFEAMLMSREANNPMFAFLFDNQSPAHIYYRWRLFSVLQGDHPSRWRMKEFRMFKNGSLWRPPPINLYTHGMPEELIPKEDDSNSESDSSDSCDSKKKPIHRQQLHEMDREDLEEMLRSLTPQRSRIADLMIFCIEHADSCDEIIECLADSLCIDDTPLFKKIARLFVVSDILHNCSVKIANVSNYRKGFQSKMEEIFKSFNQTYNSIEGRIKAEHFKQKVMNCFRAWEDTAIYSSEFLIKLQNIFLGLYQPEKNITDKSSLDNQLEDIDGIPIDPDLDGEEMTDMDNESVNGSLTNQFTTKFKPSKWETVDPEVVESQAITSRWENLDKSQSIFPEDDDIDGKPLSDSDYFNALIAQNRQASNQSHEQSSSSSLSLSRDVLRDIELKVVKYQDELEMNARNGIPMKSNESISYMVEKYRSELLMKASGLSESRHSRSRSRSPPKSSSSRNHSYHSSSSSFEKIPKSWS</sequence>
<dbReference type="InterPro" id="IPR012677">
    <property type="entry name" value="Nucleotide-bd_a/b_plait_sf"/>
</dbReference>
<proteinExistence type="predicted"/>
<dbReference type="AlphaFoldDB" id="A0A9Q0RNV0"/>
<feature type="compositionally biased region" description="Basic and acidic residues" evidence="3">
    <location>
        <begin position="21"/>
        <end position="31"/>
    </location>
</feature>
<evidence type="ECO:0000259" key="4">
    <source>
        <dbReference type="PROSITE" id="PS50102"/>
    </source>
</evidence>
<accession>A0A9Q0RNV0</accession>
<feature type="domain" description="CID" evidence="6">
    <location>
        <begin position="477"/>
        <end position="622"/>
    </location>
</feature>
<dbReference type="InterPro" id="IPR035979">
    <property type="entry name" value="RBD_domain_sf"/>
</dbReference>
<evidence type="ECO:0000256" key="1">
    <source>
        <dbReference type="ARBA" id="ARBA00022884"/>
    </source>
</evidence>